<feature type="transmembrane region" description="Helical" evidence="6">
    <location>
        <begin position="65"/>
        <end position="88"/>
    </location>
</feature>
<feature type="transmembrane region" description="Helical" evidence="6">
    <location>
        <begin position="129"/>
        <end position="153"/>
    </location>
</feature>
<dbReference type="Gramene" id="AET4Gv20730400.5">
    <property type="protein sequence ID" value="AET4Gv20730400.5"/>
    <property type="gene ID" value="AET4Gv20730400"/>
</dbReference>
<dbReference type="Pfam" id="PF16913">
    <property type="entry name" value="PUNUT"/>
    <property type="match status" value="1"/>
</dbReference>
<evidence type="ECO:0000256" key="5">
    <source>
        <dbReference type="ARBA" id="ARBA00023136"/>
    </source>
</evidence>
<dbReference type="GO" id="GO:0016020">
    <property type="term" value="C:membrane"/>
    <property type="evidence" value="ECO:0007669"/>
    <property type="project" value="UniProtKB-SubCell"/>
</dbReference>
<dbReference type="EnsemblPlants" id="AET4Gv20730400.5">
    <property type="protein sequence ID" value="AET4Gv20730400.5"/>
    <property type="gene ID" value="AET4Gv20730400"/>
</dbReference>
<evidence type="ECO:0000256" key="4">
    <source>
        <dbReference type="ARBA" id="ARBA00022989"/>
    </source>
</evidence>
<keyword evidence="9" id="KW-1185">Reference proteome</keyword>
<reference evidence="8" key="3">
    <citation type="journal article" date="2017" name="Nature">
        <title>Genome sequence of the progenitor of the wheat D genome Aegilops tauschii.</title>
        <authorList>
            <person name="Luo M.C."/>
            <person name="Gu Y.Q."/>
            <person name="Puiu D."/>
            <person name="Wang H."/>
            <person name="Twardziok S.O."/>
            <person name="Deal K.R."/>
            <person name="Huo N."/>
            <person name="Zhu T."/>
            <person name="Wang L."/>
            <person name="Wang Y."/>
            <person name="McGuire P.E."/>
            <person name="Liu S."/>
            <person name="Long H."/>
            <person name="Ramasamy R.K."/>
            <person name="Rodriguez J.C."/>
            <person name="Van S.L."/>
            <person name="Yuan L."/>
            <person name="Wang Z."/>
            <person name="Xia Z."/>
            <person name="Xiao L."/>
            <person name="Anderson O.D."/>
            <person name="Ouyang S."/>
            <person name="Liang Y."/>
            <person name="Zimin A.V."/>
            <person name="Pertea G."/>
            <person name="Qi P."/>
            <person name="Bennetzen J.L."/>
            <person name="Dai X."/>
            <person name="Dawson M.W."/>
            <person name="Muller H.G."/>
            <person name="Kugler K."/>
            <person name="Rivarola-Duarte L."/>
            <person name="Spannagl M."/>
            <person name="Mayer K.F.X."/>
            <person name="Lu F.H."/>
            <person name="Bevan M.W."/>
            <person name="Leroy P."/>
            <person name="Li P."/>
            <person name="You F.M."/>
            <person name="Sun Q."/>
            <person name="Liu Z."/>
            <person name="Lyons E."/>
            <person name="Wicker T."/>
            <person name="Salzberg S.L."/>
            <person name="Devos K.M."/>
            <person name="Dvorak J."/>
        </authorList>
    </citation>
    <scope>NUCLEOTIDE SEQUENCE [LARGE SCALE GENOMIC DNA]</scope>
    <source>
        <strain evidence="8">cv. AL8/78</strain>
    </source>
</reference>
<feature type="region of interest" description="Disordered" evidence="7">
    <location>
        <begin position="38"/>
        <end position="57"/>
    </location>
</feature>
<keyword evidence="2 6" id="KW-0813">Transport</keyword>
<evidence type="ECO:0000256" key="7">
    <source>
        <dbReference type="SAM" id="MobiDB-lite"/>
    </source>
</evidence>
<keyword evidence="5 6" id="KW-0472">Membrane</keyword>
<dbReference type="PANTHER" id="PTHR31376">
    <property type="entry name" value="OS09G0467300 PROTEIN-RELATED"/>
    <property type="match status" value="1"/>
</dbReference>
<organism evidence="8 9">
    <name type="scientific">Aegilops tauschii subsp. strangulata</name>
    <name type="common">Goatgrass</name>
    <dbReference type="NCBI Taxonomy" id="200361"/>
    <lineage>
        <taxon>Eukaryota</taxon>
        <taxon>Viridiplantae</taxon>
        <taxon>Streptophyta</taxon>
        <taxon>Embryophyta</taxon>
        <taxon>Tracheophyta</taxon>
        <taxon>Spermatophyta</taxon>
        <taxon>Magnoliopsida</taxon>
        <taxon>Liliopsida</taxon>
        <taxon>Poales</taxon>
        <taxon>Poaceae</taxon>
        <taxon>BOP clade</taxon>
        <taxon>Pooideae</taxon>
        <taxon>Triticodae</taxon>
        <taxon>Triticeae</taxon>
        <taxon>Triticinae</taxon>
        <taxon>Aegilops</taxon>
    </lineage>
</organism>
<dbReference type="GO" id="GO:0015211">
    <property type="term" value="F:purine nucleoside transmembrane transporter activity"/>
    <property type="evidence" value="ECO:0007669"/>
    <property type="project" value="UniProtKB-UniRule"/>
</dbReference>
<feature type="transmembrane region" description="Helical" evidence="6">
    <location>
        <begin position="307"/>
        <end position="329"/>
    </location>
</feature>
<feature type="transmembrane region" description="Helical" evidence="6">
    <location>
        <begin position="263"/>
        <end position="287"/>
    </location>
</feature>
<feature type="transmembrane region" description="Helical" evidence="6">
    <location>
        <begin position="165"/>
        <end position="184"/>
    </location>
</feature>
<proteinExistence type="inferred from homology"/>
<feature type="transmembrane region" description="Helical" evidence="6">
    <location>
        <begin position="221"/>
        <end position="242"/>
    </location>
</feature>
<evidence type="ECO:0000256" key="2">
    <source>
        <dbReference type="ARBA" id="ARBA00022448"/>
    </source>
</evidence>
<reference evidence="8" key="5">
    <citation type="journal article" date="2021" name="G3 (Bethesda)">
        <title>Aegilops tauschii genome assembly Aet v5.0 features greater sequence contiguity and improved annotation.</title>
        <authorList>
            <person name="Wang L."/>
            <person name="Zhu T."/>
            <person name="Rodriguez J.C."/>
            <person name="Deal K.R."/>
            <person name="Dubcovsky J."/>
            <person name="McGuire P.E."/>
            <person name="Lux T."/>
            <person name="Spannagl M."/>
            <person name="Mayer K.F.X."/>
            <person name="Baldrich P."/>
            <person name="Meyers B.C."/>
            <person name="Huo N."/>
            <person name="Gu Y.Q."/>
            <person name="Zhou H."/>
            <person name="Devos K.M."/>
            <person name="Bennetzen J.L."/>
            <person name="Unver T."/>
            <person name="Budak H."/>
            <person name="Gulick P.J."/>
            <person name="Galiba G."/>
            <person name="Kalapos B."/>
            <person name="Nelson D.R."/>
            <person name="Li P."/>
            <person name="You F.M."/>
            <person name="Luo M.C."/>
            <person name="Dvorak J."/>
        </authorList>
    </citation>
    <scope>NUCLEOTIDE SEQUENCE [LARGE SCALE GENOMIC DNA]</scope>
    <source>
        <strain evidence="8">cv. AL8/78</strain>
    </source>
</reference>
<protein>
    <recommendedName>
        <fullName evidence="6">Probable purine permease</fullName>
    </recommendedName>
</protein>
<reference evidence="9" key="2">
    <citation type="journal article" date="2017" name="Nat. Plants">
        <title>The Aegilops tauschii genome reveals multiple impacts of transposons.</title>
        <authorList>
            <person name="Zhao G."/>
            <person name="Zou C."/>
            <person name="Li K."/>
            <person name="Wang K."/>
            <person name="Li T."/>
            <person name="Gao L."/>
            <person name="Zhang X."/>
            <person name="Wang H."/>
            <person name="Yang Z."/>
            <person name="Liu X."/>
            <person name="Jiang W."/>
            <person name="Mao L."/>
            <person name="Kong X."/>
            <person name="Jiao Y."/>
            <person name="Jia J."/>
        </authorList>
    </citation>
    <scope>NUCLEOTIDE SEQUENCE [LARGE SCALE GENOMIC DNA]</scope>
    <source>
        <strain evidence="9">cv. AL8/78</strain>
    </source>
</reference>
<reference evidence="9" key="1">
    <citation type="journal article" date="2014" name="Science">
        <title>Ancient hybridizations among the ancestral genomes of bread wheat.</title>
        <authorList>
            <consortium name="International Wheat Genome Sequencing Consortium,"/>
            <person name="Marcussen T."/>
            <person name="Sandve S.R."/>
            <person name="Heier L."/>
            <person name="Spannagl M."/>
            <person name="Pfeifer M."/>
            <person name="Jakobsen K.S."/>
            <person name="Wulff B.B."/>
            <person name="Steuernagel B."/>
            <person name="Mayer K.F."/>
            <person name="Olsen O.A."/>
        </authorList>
    </citation>
    <scope>NUCLEOTIDE SEQUENCE [LARGE SCALE GENOMIC DNA]</scope>
    <source>
        <strain evidence="9">cv. AL8/78</strain>
    </source>
</reference>
<keyword evidence="4 6" id="KW-1133">Transmembrane helix</keyword>
<sequence length="414" mass="43675">VRGLERASKKQQSSSTNILAAKLRHIMAITTASASPAMQEAAKTPSASPPRATAASPARYRPSPLVIFSACLVLIGSSGPLLLRVYFVHGGQRLWLSALVQISGWPLLLPPLCVSIFRGRRHGIVNLLLPPRLIGAAVVLGSLYAVSCFVYAMGSQALPLSTSSLLLATQLAFTAVFAFLFVGLRFTPFSANAVLLLTIGPAVLGVGPGSGKPAGEPSKTYWTGFCEAIAAAALAGLVLPLVEVAMERFGRRRGPAASAPPPYSTVMQMQAMMGLAGTMVCLLGMAIKSDFKALPIEAAAFGLGETKYYLVLVWGAVAWQLLNLGVVGLVTCASSLLAGIMVAVLLPLSEVLAVIFLHEKFDGPKGIALVLCLWGFASYMYGEKVQQKKVEAQKSELLQQQVARKTGDLELNAP</sequence>
<evidence type="ECO:0000256" key="1">
    <source>
        <dbReference type="ARBA" id="ARBA00006213"/>
    </source>
</evidence>
<evidence type="ECO:0000313" key="9">
    <source>
        <dbReference type="Proteomes" id="UP000015105"/>
    </source>
</evidence>
<evidence type="ECO:0000256" key="6">
    <source>
        <dbReference type="RuleBase" id="RU368015"/>
    </source>
</evidence>
<accession>A0A453IYD4</accession>
<feature type="compositionally biased region" description="Low complexity" evidence="7">
    <location>
        <begin position="41"/>
        <end position="57"/>
    </location>
</feature>
<feature type="transmembrane region" description="Helical" evidence="6">
    <location>
        <begin position="94"/>
        <end position="117"/>
    </location>
</feature>
<evidence type="ECO:0000256" key="3">
    <source>
        <dbReference type="ARBA" id="ARBA00022692"/>
    </source>
</evidence>
<dbReference type="AlphaFoldDB" id="A0A453IYD4"/>
<dbReference type="STRING" id="200361.A0A453IYD4"/>
<evidence type="ECO:0000313" key="8">
    <source>
        <dbReference type="EnsemblPlants" id="AET4Gv20730400.5"/>
    </source>
</evidence>
<dbReference type="GO" id="GO:0005345">
    <property type="term" value="F:purine nucleobase transmembrane transporter activity"/>
    <property type="evidence" value="ECO:0007669"/>
    <property type="project" value="UniProtKB-UniRule"/>
</dbReference>
<feature type="transmembrane region" description="Helical" evidence="6">
    <location>
        <begin position="363"/>
        <end position="381"/>
    </location>
</feature>
<dbReference type="InterPro" id="IPR030182">
    <property type="entry name" value="PUP_plant"/>
</dbReference>
<dbReference type="Proteomes" id="UP000015105">
    <property type="component" value="Chromosome 4D"/>
</dbReference>
<comment type="subcellular location">
    <subcellularLocation>
        <location evidence="6">Membrane</location>
        <topology evidence="6">Multi-pass membrane protein</topology>
    </subcellularLocation>
</comment>
<comment type="similarity">
    <text evidence="1 6">Belongs to the purine permeases (TC 2.A.7.14) family.</text>
</comment>
<name>A0A453IYD4_AEGTS</name>
<feature type="transmembrane region" description="Helical" evidence="6">
    <location>
        <begin position="191"/>
        <end position="209"/>
    </location>
</feature>
<dbReference type="PANTHER" id="PTHR31376:SF103">
    <property type="entry name" value="PURINE PERMEASE-RELATED"/>
    <property type="match status" value="1"/>
</dbReference>
<feature type="transmembrane region" description="Helical" evidence="6">
    <location>
        <begin position="336"/>
        <end position="357"/>
    </location>
</feature>
<keyword evidence="3 6" id="KW-0812">Transmembrane</keyword>
<reference evidence="8" key="4">
    <citation type="submission" date="2019-03" db="UniProtKB">
        <authorList>
            <consortium name="EnsemblPlants"/>
        </authorList>
    </citation>
    <scope>IDENTIFICATION</scope>
</reference>